<protein>
    <submittedName>
        <fullName evidence="2">Alpha/beta hydrolase</fullName>
    </submittedName>
</protein>
<dbReference type="RefSeq" id="WP_088906404.1">
    <property type="nucleotide sequence ID" value="NZ_CP018145.1"/>
</dbReference>
<dbReference type="PANTHER" id="PTHR43433:SF5">
    <property type="entry name" value="AB HYDROLASE-1 DOMAIN-CONTAINING PROTEIN"/>
    <property type="match status" value="1"/>
</dbReference>
<gene>
    <name evidence="2" type="ORF">BP422_02445</name>
</gene>
<dbReference type="InterPro" id="IPR000073">
    <property type="entry name" value="AB_hydrolase_1"/>
</dbReference>
<dbReference type="GO" id="GO:0004806">
    <property type="term" value="F:triacylglycerol lipase activity"/>
    <property type="evidence" value="ECO:0007669"/>
    <property type="project" value="TreeGrafter"/>
</dbReference>
<evidence type="ECO:0000313" key="3">
    <source>
        <dbReference type="Proteomes" id="UP000197781"/>
    </source>
</evidence>
<dbReference type="KEGG" id="bfm:BP422_02445"/>
<reference evidence="2 3" key="1">
    <citation type="submission" date="2016-11" db="EMBL/GenBank/DDBJ databases">
        <authorList>
            <person name="Jaros S."/>
            <person name="Januszkiewicz K."/>
            <person name="Wedrychowicz H."/>
        </authorList>
    </citation>
    <scope>NUCLEOTIDE SEQUENCE [LARGE SCALE GENOMIC DNA]</scope>
    <source>
        <strain evidence="2 3">NF2</strain>
    </source>
</reference>
<accession>A0A220MBX6</accession>
<dbReference type="InterPro" id="IPR050471">
    <property type="entry name" value="AB_hydrolase"/>
</dbReference>
<name>A0A220MBX6_9BACL</name>
<dbReference type="Proteomes" id="UP000197781">
    <property type="component" value="Chromosome"/>
</dbReference>
<dbReference type="Pfam" id="PF00561">
    <property type="entry name" value="Abhydrolase_1"/>
    <property type="match status" value="1"/>
</dbReference>
<sequence length="283" mass="31418">MAEQILKVNGVEICAESFGKPTDPAILLIMGAQTSMLWWEEEFCQRIADAGRFVIRFDNRDVGRSTTYEVGRPGYTFEDMADDAIHVLDAYGVQQAHIAGMSMGGMLTQIIALRHPERVRTITLHASSNFAPGLPPIDEKLMEFFSKMGEINWEDEQEALEAAVASWKVLSGSKHPFDEQRVRELAQIDIARSNHYASKFNHAFVTASETYLLRTAEIAVPALVIHGTEDLLIPFAHALHLANTIPGAVLLTLEGTGHELPCGDWDVVIEAILKHTSGRRVRL</sequence>
<feature type="domain" description="AB hydrolase-1" evidence="1">
    <location>
        <begin position="24"/>
        <end position="259"/>
    </location>
</feature>
<dbReference type="AlphaFoldDB" id="A0A220MBX6"/>
<dbReference type="SUPFAM" id="SSF53474">
    <property type="entry name" value="alpha/beta-Hydrolases"/>
    <property type="match status" value="1"/>
</dbReference>
<dbReference type="InterPro" id="IPR029058">
    <property type="entry name" value="AB_hydrolase_fold"/>
</dbReference>
<keyword evidence="2" id="KW-0378">Hydrolase</keyword>
<evidence type="ECO:0000259" key="1">
    <source>
        <dbReference type="Pfam" id="PF00561"/>
    </source>
</evidence>
<dbReference type="PRINTS" id="PR00111">
    <property type="entry name" value="ABHYDROLASE"/>
</dbReference>
<dbReference type="GO" id="GO:0046503">
    <property type="term" value="P:glycerolipid catabolic process"/>
    <property type="evidence" value="ECO:0007669"/>
    <property type="project" value="TreeGrafter"/>
</dbReference>
<dbReference type="Gene3D" id="3.40.50.1820">
    <property type="entry name" value="alpha/beta hydrolase"/>
    <property type="match status" value="1"/>
</dbReference>
<dbReference type="PANTHER" id="PTHR43433">
    <property type="entry name" value="HYDROLASE, ALPHA/BETA FOLD FAMILY PROTEIN"/>
    <property type="match status" value="1"/>
</dbReference>
<dbReference type="EMBL" id="CP018145">
    <property type="protein sequence ID" value="ASJ52505.1"/>
    <property type="molecule type" value="Genomic_DNA"/>
</dbReference>
<evidence type="ECO:0000313" key="2">
    <source>
        <dbReference type="EMBL" id="ASJ52505.1"/>
    </source>
</evidence>
<proteinExistence type="predicted"/>
<organism evidence="2 3">
    <name type="scientific">Brevibacillus formosus</name>
    <dbReference type="NCBI Taxonomy" id="54913"/>
    <lineage>
        <taxon>Bacteria</taxon>
        <taxon>Bacillati</taxon>
        <taxon>Bacillota</taxon>
        <taxon>Bacilli</taxon>
        <taxon>Bacillales</taxon>
        <taxon>Paenibacillaceae</taxon>
        <taxon>Brevibacillus</taxon>
    </lineage>
</organism>